<gene>
    <name evidence="1" type="ORF">FSARC_2700</name>
</gene>
<accession>A0A8H4U608</accession>
<evidence type="ECO:0000313" key="1">
    <source>
        <dbReference type="EMBL" id="KAF4970214.1"/>
    </source>
</evidence>
<evidence type="ECO:0008006" key="3">
    <source>
        <dbReference type="Google" id="ProtNLM"/>
    </source>
</evidence>
<dbReference type="OrthoDB" id="1577640at2759"/>
<organism evidence="1 2">
    <name type="scientific">Fusarium sarcochroum</name>
    <dbReference type="NCBI Taxonomy" id="1208366"/>
    <lineage>
        <taxon>Eukaryota</taxon>
        <taxon>Fungi</taxon>
        <taxon>Dikarya</taxon>
        <taxon>Ascomycota</taxon>
        <taxon>Pezizomycotina</taxon>
        <taxon>Sordariomycetes</taxon>
        <taxon>Hypocreomycetidae</taxon>
        <taxon>Hypocreales</taxon>
        <taxon>Nectriaceae</taxon>
        <taxon>Fusarium</taxon>
        <taxon>Fusarium lateritium species complex</taxon>
    </lineage>
</organism>
<protein>
    <recommendedName>
        <fullName evidence="3">Fungal N-terminal domain-containing protein</fullName>
    </recommendedName>
</protein>
<dbReference type="AlphaFoldDB" id="A0A8H4U608"/>
<keyword evidence="2" id="KW-1185">Reference proteome</keyword>
<evidence type="ECO:0000313" key="2">
    <source>
        <dbReference type="Proteomes" id="UP000622797"/>
    </source>
</evidence>
<dbReference type="EMBL" id="JABEXW010000133">
    <property type="protein sequence ID" value="KAF4970214.1"/>
    <property type="molecule type" value="Genomic_DNA"/>
</dbReference>
<reference evidence="1" key="1">
    <citation type="journal article" date="2020" name="BMC Genomics">
        <title>Correction to: Identification and distribution of gene clusters required for synthesis of sphingolipid metabolism inhibitors in diverse species of the filamentous fungus Fusarium.</title>
        <authorList>
            <person name="Kim H.S."/>
            <person name="Lohmar J.M."/>
            <person name="Busman M."/>
            <person name="Brown D.W."/>
            <person name="Naumann T.A."/>
            <person name="Divon H.H."/>
            <person name="Lysoe E."/>
            <person name="Uhlig S."/>
            <person name="Proctor R.H."/>
        </authorList>
    </citation>
    <scope>NUCLEOTIDE SEQUENCE</scope>
    <source>
        <strain evidence="1">NRRL 20472</strain>
    </source>
</reference>
<sequence>MIDRLIYESALPAYDKPPTPESEGQIRLCEGLLEPSTPPLYPSPLNASYTCANLGRVGMAEPLSIASGVAGLISLGLTLCNGLHTYFSAIKDRDKDVEIATQNLALFRLNIEVIESSTLKLANRRTLAADGVNRGLKNCESQLKTLETFIQELASTDGLSGAKQQWRKQKMIARYPFDQKRLAQLQEQLSEANNTLSTFIQTLNLEVNIGTNNNLQIMDKDMKANDSTMLDLLSSISTRLDVIGPTVQRTEMQITTLPTRVREQTVTANTSPALLHEVNSKLPERQPVPNSGQRPFGGLAEYGLRPRYLRNSEAEGRLCSSLTITECTCMGATNRPISRRSSRVYQFWGGLAISRQGRLQSSHRPGCIFYNHSPRKSWKTTLTYSGLRSILSQSFTISVSQDYPAGTYSLLFGLQPCNIVENSPAFRLFGWGTRGEKVSILRESLEKVGPIGMTKKLIQDLRVIYGSGNASPYDVDEYGNNIAYACLRTYLYWHFTDDELLDAIWMLLAFFYDIGVPMTASSFQGGTTMDLAVAVGFSDIFLTVMRKDLPKLETILNDRNLHTDLFDEDLYGRNILHISSGWAAGLRLILGYEATHLLLNTISIYDLSPLDYALLHSGILCNAPDQWTLCNDCSCYVTAKLFLEADCSVTIGDMRPRTLRACSLRARILFFEHLRNRRERLRRISLAQLPVEILRQYGITTKSLPDATAMVLWDELQKRANDWAQGEVVLSDSLEPYSGYVHEPYSGYVHEPGPRSFFNYPQALEVAELALNYGFHPVEECGLQSFMSRVLISPDARELDISYANWLFQQDVKIDFSIGPFQLAAVHRAGALLGTWMRQCCSGPHFFPKVSLNKFGNILSMISRSEKHPVYGFETVYLARCAIHALTMRFLECQEECTEMLDEDQFLINRLHDLDEEFGTKFQRQNVSIASFLRGYWLERMEEVGRDLDRALTDEQRSDLVHVGVVLDEDGVRGFQDSFEK</sequence>
<comment type="caution">
    <text evidence="1">The sequence shown here is derived from an EMBL/GenBank/DDBJ whole genome shotgun (WGS) entry which is preliminary data.</text>
</comment>
<name>A0A8H4U608_9HYPO</name>
<dbReference type="Proteomes" id="UP000622797">
    <property type="component" value="Unassembled WGS sequence"/>
</dbReference>
<reference evidence="1" key="2">
    <citation type="submission" date="2020-05" db="EMBL/GenBank/DDBJ databases">
        <authorList>
            <person name="Kim H.-S."/>
            <person name="Proctor R.H."/>
            <person name="Brown D.W."/>
        </authorList>
    </citation>
    <scope>NUCLEOTIDE SEQUENCE</scope>
    <source>
        <strain evidence="1">NRRL 20472</strain>
    </source>
</reference>
<proteinExistence type="predicted"/>